<evidence type="ECO:0000256" key="2">
    <source>
        <dbReference type="SAM" id="Phobius"/>
    </source>
</evidence>
<keyword evidence="2" id="KW-1133">Transmembrane helix</keyword>
<accession>A0ABQ7L982</accession>
<feature type="compositionally biased region" description="Low complexity" evidence="1">
    <location>
        <begin position="195"/>
        <end position="204"/>
    </location>
</feature>
<keyword evidence="2" id="KW-0812">Transmembrane</keyword>
<reference evidence="3 4" key="1">
    <citation type="submission" date="2021-03" db="EMBL/GenBank/DDBJ databases">
        <authorList>
            <person name="King G.J."/>
            <person name="Bancroft I."/>
            <person name="Baten A."/>
            <person name="Bloomfield J."/>
            <person name="Borpatragohain P."/>
            <person name="He Z."/>
            <person name="Irish N."/>
            <person name="Irwin J."/>
            <person name="Liu K."/>
            <person name="Mauleon R.P."/>
            <person name="Moore J."/>
            <person name="Morris R."/>
            <person name="Ostergaard L."/>
            <person name="Wang B."/>
            <person name="Wells R."/>
        </authorList>
    </citation>
    <scope>NUCLEOTIDE SEQUENCE [LARGE SCALE GENOMIC DNA]</scope>
    <source>
        <strain evidence="3">R-o-18</strain>
        <tissue evidence="3">Leaf</tissue>
    </source>
</reference>
<feature type="region of interest" description="Disordered" evidence="1">
    <location>
        <begin position="136"/>
        <end position="160"/>
    </location>
</feature>
<name>A0ABQ7L982_BRACM</name>
<evidence type="ECO:0000256" key="1">
    <source>
        <dbReference type="SAM" id="MobiDB-lite"/>
    </source>
</evidence>
<gene>
    <name evidence="3" type="primary">A09g503640.1_BraROA</name>
    <name evidence="3" type="ORF">IGI04_034594</name>
</gene>
<feature type="region of interest" description="Disordered" evidence="1">
    <location>
        <begin position="372"/>
        <end position="401"/>
    </location>
</feature>
<feature type="region of interest" description="Disordered" evidence="1">
    <location>
        <begin position="251"/>
        <end position="276"/>
    </location>
</feature>
<protein>
    <submittedName>
        <fullName evidence="3">Uncharacterized protein</fullName>
    </submittedName>
</protein>
<comment type="caution">
    <text evidence="3">The sequence shown here is derived from an EMBL/GenBank/DDBJ whole genome shotgun (WGS) entry which is preliminary data.</text>
</comment>
<feature type="compositionally biased region" description="Low complexity" evidence="1">
    <location>
        <begin position="253"/>
        <end position="264"/>
    </location>
</feature>
<feature type="compositionally biased region" description="Basic and acidic residues" evidence="1">
    <location>
        <begin position="515"/>
        <end position="528"/>
    </location>
</feature>
<evidence type="ECO:0000313" key="3">
    <source>
        <dbReference type="EMBL" id="KAG5383124.1"/>
    </source>
</evidence>
<dbReference type="EMBL" id="JADBGQ010000008">
    <property type="protein sequence ID" value="KAG5383124.1"/>
    <property type="molecule type" value="Genomic_DNA"/>
</dbReference>
<feature type="transmembrane region" description="Helical" evidence="2">
    <location>
        <begin position="12"/>
        <end position="30"/>
    </location>
</feature>
<feature type="region of interest" description="Disordered" evidence="1">
    <location>
        <begin position="611"/>
        <end position="631"/>
    </location>
</feature>
<organism evidence="3 4">
    <name type="scientific">Brassica rapa subsp. trilocularis</name>
    <dbReference type="NCBI Taxonomy" id="1813537"/>
    <lineage>
        <taxon>Eukaryota</taxon>
        <taxon>Viridiplantae</taxon>
        <taxon>Streptophyta</taxon>
        <taxon>Embryophyta</taxon>
        <taxon>Tracheophyta</taxon>
        <taxon>Spermatophyta</taxon>
        <taxon>Magnoliopsida</taxon>
        <taxon>eudicotyledons</taxon>
        <taxon>Gunneridae</taxon>
        <taxon>Pentapetalae</taxon>
        <taxon>rosids</taxon>
        <taxon>malvids</taxon>
        <taxon>Brassicales</taxon>
        <taxon>Brassicaceae</taxon>
        <taxon>Brassiceae</taxon>
        <taxon>Brassica</taxon>
    </lineage>
</organism>
<feature type="region of interest" description="Disordered" evidence="1">
    <location>
        <begin position="515"/>
        <end position="552"/>
    </location>
</feature>
<feature type="compositionally biased region" description="Polar residues" evidence="1">
    <location>
        <begin position="147"/>
        <end position="156"/>
    </location>
</feature>
<feature type="region of interest" description="Disordered" evidence="1">
    <location>
        <begin position="195"/>
        <end position="219"/>
    </location>
</feature>
<keyword evidence="2" id="KW-0472">Membrane</keyword>
<keyword evidence="4" id="KW-1185">Reference proteome</keyword>
<feature type="compositionally biased region" description="Basic residues" evidence="1">
    <location>
        <begin position="541"/>
        <end position="552"/>
    </location>
</feature>
<evidence type="ECO:0000313" key="4">
    <source>
        <dbReference type="Proteomes" id="UP000823674"/>
    </source>
</evidence>
<proteinExistence type="predicted"/>
<sequence>MTVPDSGATRPPVALIYHIFCFSLSFYAVFGRRNQTLELETCDLILCKGRRIHLSHHREEPPEPLFYFIYTCFIQSLVFCEHIGLDLYCLLSHLDPNESLGIKIDQHREQYHDSGLCMTSRHTRRNAQGELVTFTNQELARLERTNRQQPRQTDTTMGDHANQDDLAAAMALMQQQMQQMQQTIQAQQDAAEQAALTQQEQQTQTKEESDCSKKGNSSDAQKIDELTAKVDQLLKNNQGHVFSMEQPTAGHIQNQNQRQPQSNPHVVPATGNSQPDELQGLGMMIQQLLQGQQVQAKVLNQVTTEIDTRMGNMFTELNNKYDNLAIHMRKIDVQLAQTAESVKRQQETLPGRTDKNPMTEHCNAIEQPFAETAPGAEERAEQSASSGVTAPSKPAETPPSRVYVPKVPYPIPPRHLMDPISEEQLIGFNKMVRRLPKELAFEDALQIRPLLQFFKHCRETQEEIKVLYTRALSTPALKVLPKVDDPGKFVFPCSIAGTTFKDALCDSEKLKVVPEKEHGDKGESRLFFDEDPSTDPTKFRGNSRVKQKVQKKRVKGDPTVTLIPLKCDENSIEYEVKCKGTSKPFSKVRAILTHELKEKGEAAVKGLLSRKRNNLPPEKSGCSRRSSDDRTPRIFMERLLHSGVENQNGREIRTTSGTQNDHVLPPSSSHHHIKINVMEKGKKEKKHGATGKVEQEVWSCIGWEIDQLEQKRQTTVQFSDFHAEQS</sequence>
<dbReference type="Proteomes" id="UP000823674">
    <property type="component" value="Chromosome A09"/>
</dbReference>